<evidence type="ECO:0000256" key="9">
    <source>
        <dbReference type="SAM" id="Phobius"/>
    </source>
</evidence>
<feature type="region of interest" description="Disordered" evidence="8">
    <location>
        <begin position="408"/>
        <end position="481"/>
    </location>
</feature>
<accession>A0A7I4Y8Y8</accession>
<evidence type="ECO:0000259" key="11">
    <source>
        <dbReference type="PROSITE" id="PS50836"/>
    </source>
</evidence>
<feature type="transmembrane region" description="Helical" evidence="9">
    <location>
        <begin position="225"/>
        <end position="243"/>
    </location>
</feature>
<evidence type="ECO:0000313" key="13">
    <source>
        <dbReference type="Proteomes" id="UP000025227"/>
    </source>
</evidence>
<dbReference type="InterPro" id="IPR006593">
    <property type="entry name" value="Cyt_b561/ferric_Rdtase_TM"/>
</dbReference>
<evidence type="ECO:0000256" key="1">
    <source>
        <dbReference type="ARBA" id="ARBA00004370"/>
    </source>
</evidence>
<dbReference type="GO" id="GO:0016020">
    <property type="term" value="C:membrane"/>
    <property type="evidence" value="ECO:0007669"/>
    <property type="project" value="UniProtKB-SubCell"/>
</dbReference>
<evidence type="ECO:0000259" key="12">
    <source>
        <dbReference type="PROSITE" id="PS50939"/>
    </source>
</evidence>
<comment type="subcellular location">
    <subcellularLocation>
        <location evidence="1">Membrane</location>
    </subcellularLocation>
</comment>
<keyword evidence="2" id="KW-0813">Transport</keyword>
<dbReference type="InterPro" id="IPR005018">
    <property type="entry name" value="DOMON_domain"/>
</dbReference>
<evidence type="ECO:0000256" key="6">
    <source>
        <dbReference type="ARBA" id="ARBA00022989"/>
    </source>
</evidence>
<feature type="transmembrane region" description="Helical" evidence="9">
    <location>
        <begin position="380"/>
        <end position="401"/>
    </location>
</feature>
<evidence type="ECO:0000256" key="5">
    <source>
        <dbReference type="ARBA" id="ARBA00022982"/>
    </source>
</evidence>
<keyword evidence="4 10" id="KW-0732">Signal</keyword>
<feature type="compositionally biased region" description="Basic and acidic residues" evidence="8">
    <location>
        <begin position="423"/>
        <end position="456"/>
    </location>
</feature>
<evidence type="ECO:0000256" key="4">
    <source>
        <dbReference type="ARBA" id="ARBA00022729"/>
    </source>
</evidence>
<keyword evidence="7 9" id="KW-0472">Membrane</keyword>
<evidence type="ECO:0000313" key="14">
    <source>
        <dbReference type="WBParaSite" id="HCON_00064560-00001"/>
    </source>
</evidence>
<evidence type="ECO:0000256" key="3">
    <source>
        <dbReference type="ARBA" id="ARBA00022692"/>
    </source>
</evidence>
<dbReference type="SMART" id="SM00665">
    <property type="entry name" value="B561"/>
    <property type="match status" value="1"/>
</dbReference>
<dbReference type="PANTHER" id="PTHR23130:SF171">
    <property type="entry name" value="OS01G0895300 PROTEIN"/>
    <property type="match status" value="1"/>
</dbReference>
<dbReference type="PROSITE" id="PS50939">
    <property type="entry name" value="CYTOCHROME_B561"/>
    <property type="match status" value="1"/>
</dbReference>
<feature type="domain" description="Cytochrome b561" evidence="12">
    <location>
        <begin position="178"/>
        <end position="402"/>
    </location>
</feature>
<evidence type="ECO:0000256" key="8">
    <source>
        <dbReference type="SAM" id="MobiDB-lite"/>
    </source>
</evidence>
<dbReference type="PANTHER" id="PTHR23130">
    <property type="entry name" value="CYTOCHROME B561 AND DOMON DOMAIN-CONTAINING PROTEIN"/>
    <property type="match status" value="1"/>
</dbReference>
<dbReference type="CDD" id="cd08760">
    <property type="entry name" value="Cyt_b561_FRRS1_like"/>
    <property type="match status" value="1"/>
</dbReference>
<dbReference type="Gene3D" id="1.20.120.1770">
    <property type="match status" value="1"/>
</dbReference>
<reference evidence="14" key="1">
    <citation type="submission" date="2020-12" db="UniProtKB">
        <authorList>
            <consortium name="WormBaseParasite"/>
        </authorList>
    </citation>
    <scope>IDENTIFICATION</scope>
    <source>
        <strain evidence="14">MHco3</strain>
    </source>
</reference>
<dbReference type="PROSITE" id="PS50836">
    <property type="entry name" value="DOMON"/>
    <property type="match status" value="1"/>
</dbReference>
<sequence>MRFGICTICTVVRVILFSLIYSRKTTNAYFHFSECGIMKGCLTVPRRCHDMKSCKMVFSFQVDGDYLNMEVSGKPPKQNGYAAVGFSNDDKMGEDMVVFCARQEGKVIGGLAKLGKKPTAVILDNSGVQEVTLIADENGVIYCAIRQLLYPNRLELFVLNSTYYILFASGEFSNNEMLYHAENRHVLPPTFLPAYVRGTGRIAEEHPYGDNVESLATIALKKTHGVLMVLAWTIFLSTGILFARQKQGPCPSHMLFGKQLWFQCHRTLNLIGIFAAAVAFLCMFIANNGRWSGPWPGQSSQMNWRWGSIHALLGLIACLLAFIQPLDAMLRCHPGHPQRTKFNVVHGVIGALAWVCAVVTTLIATAKFSELLNTRIASSSYVAFIVVSLQTIISTELLSLIRSPKASEEMKTKTQQSTQIKSIDSKEDKDNTKPDSKDIGSEEDIAHKGGSKEDVKVSSTEFVHSKEGSKEGGKASTKELIHSKEGSKEILKFPSKEYSKDHTTSDYEEHEPAPIIQTYVDIAREIQIGITMFFVIVAVTVGLLISNLIAFKSAEQ</sequence>
<feature type="chain" id="PRO_5029701954" evidence="10">
    <location>
        <begin position="29"/>
        <end position="556"/>
    </location>
</feature>
<keyword evidence="3 9" id="KW-0812">Transmembrane</keyword>
<dbReference type="OMA" id="GICTICT"/>
<name>A0A7I4Y8Y8_HAECO</name>
<dbReference type="Proteomes" id="UP000025227">
    <property type="component" value="Unplaced"/>
</dbReference>
<feature type="transmembrane region" description="Helical" evidence="9">
    <location>
        <begin position="306"/>
        <end position="323"/>
    </location>
</feature>
<feature type="signal peptide" evidence="10">
    <location>
        <begin position="1"/>
        <end position="28"/>
    </location>
</feature>
<dbReference type="WBParaSite" id="HCON_00064560-00001">
    <property type="protein sequence ID" value="HCON_00064560-00001"/>
    <property type="gene ID" value="HCON_00064560"/>
</dbReference>
<evidence type="ECO:0000256" key="7">
    <source>
        <dbReference type="ARBA" id="ARBA00023136"/>
    </source>
</evidence>
<feature type="compositionally biased region" description="Basic and acidic residues" evidence="8">
    <location>
        <begin position="463"/>
        <end position="481"/>
    </location>
</feature>
<feature type="domain" description="DOMON" evidence="11">
    <location>
        <begin position="52"/>
        <end position="170"/>
    </location>
</feature>
<organism evidence="13 14">
    <name type="scientific">Haemonchus contortus</name>
    <name type="common">Barber pole worm</name>
    <dbReference type="NCBI Taxonomy" id="6289"/>
    <lineage>
        <taxon>Eukaryota</taxon>
        <taxon>Metazoa</taxon>
        <taxon>Ecdysozoa</taxon>
        <taxon>Nematoda</taxon>
        <taxon>Chromadorea</taxon>
        <taxon>Rhabditida</taxon>
        <taxon>Rhabditina</taxon>
        <taxon>Rhabditomorpha</taxon>
        <taxon>Strongyloidea</taxon>
        <taxon>Trichostrongylidae</taxon>
        <taxon>Haemonchus</taxon>
    </lineage>
</organism>
<feature type="compositionally biased region" description="Polar residues" evidence="8">
    <location>
        <begin position="413"/>
        <end position="422"/>
    </location>
</feature>
<protein>
    <submittedName>
        <fullName evidence="14">Cytochrome b561 domain-containing protein</fullName>
    </submittedName>
</protein>
<evidence type="ECO:0000256" key="10">
    <source>
        <dbReference type="SAM" id="SignalP"/>
    </source>
</evidence>
<evidence type="ECO:0000256" key="2">
    <source>
        <dbReference type="ARBA" id="ARBA00022448"/>
    </source>
</evidence>
<feature type="transmembrane region" description="Helical" evidence="9">
    <location>
        <begin position="264"/>
        <end position="286"/>
    </location>
</feature>
<dbReference type="Pfam" id="PF03351">
    <property type="entry name" value="DOMON"/>
    <property type="match status" value="1"/>
</dbReference>
<keyword evidence="5" id="KW-0249">Electron transport</keyword>
<dbReference type="OrthoDB" id="2419613at2759"/>
<dbReference type="Pfam" id="PF03188">
    <property type="entry name" value="Cytochrom_B561"/>
    <property type="match status" value="1"/>
</dbReference>
<feature type="transmembrane region" description="Helical" evidence="9">
    <location>
        <begin position="344"/>
        <end position="368"/>
    </location>
</feature>
<feature type="transmembrane region" description="Helical" evidence="9">
    <location>
        <begin position="528"/>
        <end position="551"/>
    </location>
</feature>
<keyword evidence="6 9" id="KW-1133">Transmembrane helix</keyword>
<keyword evidence="13" id="KW-1185">Reference proteome</keyword>
<dbReference type="AlphaFoldDB" id="A0A7I4Y8Y8"/>
<proteinExistence type="predicted"/>